<dbReference type="InterPro" id="IPR027417">
    <property type="entry name" value="P-loop_NTPase"/>
</dbReference>
<organism evidence="3 5">
    <name type="scientific">Streptomyces fulvorobeus</name>
    <dbReference type="NCBI Taxonomy" id="284028"/>
    <lineage>
        <taxon>Bacteria</taxon>
        <taxon>Bacillati</taxon>
        <taxon>Actinomycetota</taxon>
        <taxon>Actinomycetes</taxon>
        <taxon>Kitasatosporales</taxon>
        <taxon>Streptomycetaceae</taxon>
        <taxon>Streptomyces</taxon>
    </lineage>
</organism>
<reference evidence="4 6" key="2">
    <citation type="submission" date="2020-07" db="EMBL/GenBank/DDBJ databases">
        <title>Sequencing the genomes of 1000 actinobacteria strains.</title>
        <authorList>
            <person name="Klenk H.-P."/>
        </authorList>
    </citation>
    <scope>NUCLEOTIDE SEQUENCE [LARGE SCALE GENOMIC DNA]</scope>
    <source>
        <strain evidence="4 6">DSM 41455</strain>
    </source>
</reference>
<dbReference type="SUPFAM" id="SSF47413">
    <property type="entry name" value="lambda repressor-like DNA-binding domains"/>
    <property type="match status" value="1"/>
</dbReference>
<dbReference type="RefSeq" id="WP_173310143.1">
    <property type="nucleotide sequence ID" value="NZ_BAAAUE010000008.1"/>
</dbReference>
<evidence type="ECO:0000313" key="3">
    <source>
        <dbReference type="EMBL" id="GFM95216.1"/>
    </source>
</evidence>
<dbReference type="EMBL" id="BLWC01000001">
    <property type="protein sequence ID" value="GFM95216.1"/>
    <property type="molecule type" value="Genomic_DNA"/>
</dbReference>
<dbReference type="SMART" id="SM00530">
    <property type="entry name" value="HTH_XRE"/>
    <property type="match status" value="1"/>
</dbReference>
<dbReference type="GO" id="GO:0003677">
    <property type="term" value="F:DNA binding"/>
    <property type="evidence" value="ECO:0007669"/>
    <property type="project" value="InterPro"/>
</dbReference>
<reference evidence="3 5" key="1">
    <citation type="submission" date="2020-05" db="EMBL/GenBank/DDBJ databases">
        <title>Whole genome shotgun sequence of Streptomyces fulvorobeus NBRC 15897.</title>
        <authorList>
            <person name="Komaki H."/>
            <person name="Tamura T."/>
        </authorList>
    </citation>
    <scope>NUCLEOTIDE SEQUENCE [LARGE SCALE GENOMIC DNA]</scope>
    <source>
        <strain evidence="3 5">NBRC 15897</strain>
    </source>
</reference>
<keyword evidence="5" id="KW-1185">Reference proteome</keyword>
<protein>
    <submittedName>
        <fullName evidence="4">Putative ATPase</fullName>
    </submittedName>
</protein>
<dbReference type="InterPro" id="IPR001387">
    <property type="entry name" value="Cro/C1-type_HTH"/>
</dbReference>
<evidence type="ECO:0000313" key="4">
    <source>
        <dbReference type="EMBL" id="NYE39025.1"/>
    </source>
</evidence>
<dbReference type="SUPFAM" id="SSF52540">
    <property type="entry name" value="P-loop containing nucleoside triphosphate hydrolases"/>
    <property type="match status" value="1"/>
</dbReference>
<dbReference type="Pfam" id="PF01381">
    <property type="entry name" value="HTH_3"/>
    <property type="match status" value="1"/>
</dbReference>
<dbReference type="AlphaFoldDB" id="A0A7J0C0F5"/>
<feature type="domain" description="HTH cro/C1-type" evidence="2">
    <location>
        <begin position="7"/>
        <end position="62"/>
    </location>
</feature>
<evidence type="ECO:0000256" key="1">
    <source>
        <dbReference type="SAM" id="MobiDB-lite"/>
    </source>
</evidence>
<feature type="region of interest" description="Disordered" evidence="1">
    <location>
        <begin position="66"/>
        <end position="85"/>
    </location>
</feature>
<dbReference type="PANTHER" id="PTHR47691">
    <property type="entry name" value="REGULATOR-RELATED"/>
    <property type="match status" value="1"/>
</dbReference>
<evidence type="ECO:0000313" key="6">
    <source>
        <dbReference type="Proteomes" id="UP000530403"/>
    </source>
</evidence>
<dbReference type="Gene3D" id="1.10.260.40">
    <property type="entry name" value="lambda repressor-like DNA-binding domains"/>
    <property type="match status" value="1"/>
</dbReference>
<gene>
    <name evidence="4" type="ORF">HEB29_000036</name>
    <name evidence="3" type="ORF">Sfulv_00270</name>
</gene>
<name>A0A7J0C0F5_9ACTN</name>
<dbReference type="CDD" id="cd00093">
    <property type="entry name" value="HTH_XRE"/>
    <property type="match status" value="1"/>
</dbReference>
<comment type="caution">
    <text evidence="3">The sequence shown here is derived from an EMBL/GenBank/DDBJ whole genome shotgun (WGS) entry which is preliminary data.</text>
</comment>
<dbReference type="PANTHER" id="PTHR47691:SF3">
    <property type="entry name" value="HTH-TYPE TRANSCRIPTIONAL REGULATOR RV0890C-RELATED"/>
    <property type="match status" value="1"/>
</dbReference>
<sequence>MNNREALRHLRIQRGLTQEELSHQSGISVRTIRNIECGLIERPRHNSVDRLLAVLDPEQRHLRRVTTDKVQPGTGAWRGPRPPHTSLVGREEDVRELGELALANRVVMVTGPGGVGKSRVALTAAENVGPRFSDGVAVVEMGRVPREQDLDAESAVRHALEAVHGLLGGEDGPSLLLVLDNTEHLASTVPVLVDRLLNDHPTLHVLVTSRRAAPLYGARIWELGLLSGEAAVQLLTDRIGMSCPTLDISDDLPRLTELARQLDCLPQLLEFAAHRLRTTPLSTLLSHHYGMKLLGSTDSSALPHQRSAQDSLQWSLDLLDERHQEVLIRLAQRTESFSFDAGGTVEDEFTTLEIMDLLANLADASLLQVNRGRSYEYRMLRHVKAFLVGSGAHAHEAARP</sequence>
<dbReference type="Proteomes" id="UP000498980">
    <property type="component" value="Unassembled WGS sequence"/>
</dbReference>
<accession>A0A7J0C0F5</accession>
<dbReference type="Gene3D" id="3.40.50.300">
    <property type="entry name" value="P-loop containing nucleotide triphosphate hydrolases"/>
    <property type="match status" value="1"/>
</dbReference>
<proteinExistence type="predicted"/>
<dbReference type="EMBL" id="JACCCF010000001">
    <property type="protein sequence ID" value="NYE39025.1"/>
    <property type="molecule type" value="Genomic_DNA"/>
</dbReference>
<dbReference type="Proteomes" id="UP000530403">
    <property type="component" value="Unassembled WGS sequence"/>
</dbReference>
<evidence type="ECO:0000313" key="5">
    <source>
        <dbReference type="Proteomes" id="UP000498980"/>
    </source>
</evidence>
<evidence type="ECO:0000259" key="2">
    <source>
        <dbReference type="PROSITE" id="PS50943"/>
    </source>
</evidence>
<dbReference type="PROSITE" id="PS50943">
    <property type="entry name" value="HTH_CROC1"/>
    <property type="match status" value="1"/>
</dbReference>
<dbReference type="InterPro" id="IPR010982">
    <property type="entry name" value="Lambda_DNA-bd_dom_sf"/>
</dbReference>